<feature type="domain" description="E3 ubiquitin-protein ligase RFWD3-like WD40" evidence="1">
    <location>
        <begin position="42"/>
        <end position="157"/>
    </location>
</feature>
<dbReference type="STRING" id="225164.V4APB7"/>
<dbReference type="KEGG" id="lgi:LOTGIDRAFT_160624"/>
<dbReference type="AlphaFoldDB" id="V4APB7"/>
<dbReference type="HOGENOM" id="CLU_1662774_0_0_1"/>
<gene>
    <name evidence="2" type="ORF">LOTGIDRAFT_160624</name>
</gene>
<dbReference type="EMBL" id="KB201656">
    <property type="protein sequence ID" value="ESO95471.1"/>
    <property type="molecule type" value="Genomic_DNA"/>
</dbReference>
<dbReference type="InterPro" id="IPR056527">
    <property type="entry name" value="WD40_RFWD3"/>
</dbReference>
<evidence type="ECO:0000313" key="2">
    <source>
        <dbReference type="EMBL" id="ESO95471.1"/>
    </source>
</evidence>
<dbReference type="OrthoDB" id="5600418at2759"/>
<name>V4APB7_LOTGI</name>
<accession>V4APB7</accession>
<dbReference type="GeneID" id="20238446"/>
<dbReference type="Pfam" id="PF23419">
    <property type="entry name" value="WD40_RFWD3"/>
    <property type="match status" value="1"/>
</dbReference>
<dbReference type="Proteomes" id="UP000030746">
    <property type="component" value="Unassembled WGS sequence"/>
</dbReference>
<sequence>MTSDWFKNIQRSTKYAEHRQTSEFASEWINNTGVNNWVFLKKALCRLTASRLSESQSIDDICSCSTLHSLRAGKAQATLSRSTLFHTGDDSNRLIICGAGNNGNDESTATVQTWDGLTGQQLQKLPCGGVPLDMLPININNTKHLAVLLNTQLKIYRWQ</sequence>
<proteinExistence type="predicted"/>
<organism evidence="2 3">
    <name type="scientific">Lottia gigantea</name>
    <name type="common">Giant owl limpet</name>
    <dbReference type="NCBI Taxonomy" id="225164"/>
    <lineage>
        <taxon>Eukaryota</taxon>
        <taxon>Metazoa</taxon>
        <taxon>Spiralia</taxon>
        <taxon>Lophotrochozoa</taxon>
        <taxon>Mollusca</taxon>
        <taxon>Gastropoda</taxon>
        <taxon>Patellogastropoda</taxon>
        <taxon>Lottioidea</taxon>
        <taxon>Lottiidae</taxon>
        <taxon>Lottia</taxon>
    </lineage>
</organism>
<reference evidence="2 3" key="1">
    <citation type="journal article" date="2013" name="Nature">
        <title>Insights into bilaterian evolution from three spiralian genomes.</title>
        <authorList>
            <person name="Simakov O."/>
            <person name="Marletaz F."/>
            <person name="Cho S.J."/>
            <person name="Edsinger-Gonzales E."/>
            <person name="Havlak P."/>
            <person name="Hellsten U."/>
            <person name="Kuo D.H."/>
            <person name="Larsson T."/>
            <person name="Lv J."/>
            <person name="Arendt D."/>
            <person name="Savage R."/>
            <person name="Osoegawa K."/>
            <person name="de Jong P."/>
            <person name="Grimwood J."/>
            <person name="Chapman J.A."/>
            <person name="Shapiro H."/>
            <person name="Aerts A."/>
            <person name="Otillar R.P."/>
            <person name="Terry A.Y."/>
            <person name="Boore J.L."/>
            <person name="Grigoriev I.V."/>
            <person name="Lindberg D.R."/>
            <person name="Seaver E.C."/>
            <person name="Weisblat D.A."/>
            <person name="Putnam N.H."/>
            <person name="Rokhsar D.S."/>
        </authorList>
    </citation>
    <scope>NUCLEOTIDE SEQUENCE [LARGE SCALE GENOMIC DNA]</scope>
</reference>
<keyword evidence="3" id="KW-1185">Reference proteome</keyword>
<protein>
    <recommendedName>
        <fullName evidence="1">E3 ubiquitin-protein ligase RFWD3-like WD40 domain-containing protein</fullName>
    </recommendedName>
</protein>
<dbReference type="RefSeq" id="XP_009053977.1">
    <property type="nucleotide sequence ID" value="XM_009055729.1"/>
</dbReference>
<evidence type="ECO:0000259" key="1">
    <source>
        <dbReference type="Pfam" id="PF23419"/>
    </source>
</evidence>
<dbReference type="CTD" id="20238446"/>
<evidence type="ECO:0000313" key="3">
    <source>
        <dbReference type="Proteomes" id="UP000030746"/>
    </source>
</evidence>